<dbReference type="InterPro" id="IPR051476">
    <property type="entry name" value="Bac_ResReg_Asp_Phosphatase"/>
</dbReference>
<dbReference type="SUPFAM" id="SSF48452">
    <property type="entry name" value="TPR-like"/>
    <property type="match status" value="2"/>
</dbReference>
<dbReference type="InterPro" id="IPR019734">
    <property type="entry name" value="TPR_rpt"/>
</dbReference>
<evidence type="ECO:0000256" key="1">
    <source>
        <dbReference type="ARBA" id="ARBA00004496"/>
    </source>
</evidence>
<dbReference type="SMART" id="SM00028">
    <property type="entry name" value="TPR"/>
    <property type="match status" value="7"/>
</dbReference>
<dbReference type="EMBL" id="KN823309">
    <property type="protein sequence ID" value="KIO18148.1"/>
    <property type="molecule type" value="Genomic_DNA"/>
</dbReference>
<dbReference type="GO" id="GO:0003341">
    <property type="term" value="P:cilium movement"/>
    <property type="evidence" value="ECO:0007669"/>
    <property type="project" value="TreeGrafter"/>
</dbReference>
<comment type="subcellular location">
    <subcellularLocation>
        <location evidence="1">Cytoplasm</location>
    </subcellularLocation>
</comment>
<reference evidence="8" key="2">
    <citation type="submission" date="2015-01" db="EMBL/GenBank/DDBJ databases">
        <title>Evolutionary Origins and Diversification of the Mycorrhizal Mutualists.</title>
        <authorList>
            <consortium name="DOE Joint Genome Institute"/>
            <consortium name="Mycorrhizal Genomics Consortium"/>
            <person name="Kohler A."/>
            <person name="Kuo A."/>
            <person name="Nagy L.G."/>
            <person name="Floudas D."/>
            <person name="Copeland A."/>
            <person name="Barry K.W."/>
            <person name="Cichocki N."/>
            <person name="Veneault-Fourrey C."/>
            <person name="LaButti K."/>
            <person name="Lindquist E.A."/>
            <person name="Lipzen A."/>
            <person name="Lundell T."/>
            <person name="Morin E."/>
            <person name="Murat C."/>
            <person name="Riley R."/>
            <person name="Ohm R."/>
            <person name="Sun H."/>
            <person name="Tunlid A."/>
            <person name="Henrissat B."/>
            <person name="Grigoriev I.V."/>
            <person name="Hibbett D.S."/>
            <person name="Martin F."/>
        </authorList>
    </citation>
    <scope>NUCLEOTIDE SEQUENCE [LARGE SCALE GENOMIC DNA]</scope>
    <source>
        <strain evidence="8">MUT 4182</strain>
    </source>
</reference>
<name>A0A0C3K9R0_9AGAM</name>
<dbReference type="GO" id="GO:0005737">
    <property type="term" value="C:cytoplasm"/>
    <property type="evidence" value="ECO:0007669"/>
    <property type="project" value="UniProtKB-SubCell"/>
</dbReference>
<dbReference type="InterPro" id="IPR041617">
    <property type="entry name" value="TPR_MalT"/>
</dbReference>
<feature type="domain" description="MalT-like TPR region" evidence="6">
    <location>
        <begin position="139"/>
        <end position="327"/>
    </location>
</feature>
<dbReference type="PANTHER" id="PTHR46630:SF1">
    <property type="entry name" value="TETRATRICOPEPTIDE REPEAT PROTEIN 29"/>
    <property type="match status" value="1"/>
</dbReference>
<evidence type="ECO:0000256" key="3">
    <source>
        <dbReference type="ARBA" id="ARBA00022737"/>
    </source>
</evidence>
<reference evidence="7 8" key="1">
    <citation type="submission" date="2014-04" db="EMBL/GenBank/DDBJ databases">
        <authorList>
            <consortium name="DOE Joint Genome Institute"/>
            <person name="Kuo A."/>
            <person name="Girlanda M."/>
            <person name="Perotto S."/>
            <person name="Kohler A."/>
            <person name="Nagy L.G."/>
            <person name="Floudas D."/>
            <person name="Copeland A."/>
            <person name="Barry K.W."/>
            <person name="Cichocki N."/>
            <person name="Veneault-Fourrey C."/>
            <person name="LaButti K."/>
            <person name="Lindquist E.A."/>
            <person name="Lipzen A."/>
            <person name="Lundell T."/>
            <person name="Morin E."/>
            <person name="Murat C."/>
            <person name="Sun H."/>
            <person name="Tunlid A."/>
            <person name="Henrissat B."/>
            <person name="Grigoriev I.V."/>
            <person name="Hibbett D.S."/>
            <person name="Martin F."/>
            <person name="Nordberg H.P."/>
            <person name="Cantor M.N."/>
            <person name="Hua S.X."/>
        </authorList>
    </citation>
    <scope>NUCLEOTIDE SEQUENCE [LARGE SCALE GENOMIC DNA]</scope>
    <source>
        <strain evidence="7 8">MUT 4182</strain>
    </source>
</reference>
<keyword evidence="8" id="KW-1185">Reference proteome</keyword>
<accession>A0A0C3K9R0</accession>
<keyword evidence="4" id="KW-0802">TPR repeat</keyword>
<dbReference type="STRING" id="1051891.A0A0C3K9R0"/>
<keyword evidence="3" id="KW-0677">Repeat</keyword>
<evidence type="ECO:0000256" key="5">
    <source>
        <dbReference type="ARBA" id="ARBA00040665"/>
    </source>
</evidence>
<dbReference type="OrthoDB" id="3234015at2759"/>
<dbReference type="Gene3D" id="1.25.40.10">
    <property type="entry name" value="Tetratricopeptide repeat domain"/>
    <property type="match status" value="1"/>
</dbReference>
<evidence type="ECO:0000256" key="2">
    <source>
        <dbReference type="ARBA" id="ARBA00022490"/>
    </source>
</evidence>
<gene>
    <name evidence="7" type="ORF">M407DRAFT_32188</name>
</gene>
<dbReference type="HOGENOM" id="CLU_042955_0_0_1"/>
<evidence type="ECO:0000259" key="6">
    <source>
        <dbReference type="Pfam" id="PF17874"/>
    </source>
</evidence>
<proteinExistence type="predicted"/>
<sequence length="443" mass="48703">MALVPQIMTGELPYGDAVADYVIMRKIFESPLPQVNGESRLSEYLQLWGLMTRCWAVDPLQRPTSAMCKTTFEYLPHCPPAPKTADPQARSAILLENLGDLESWKGNHKAGYAYLEQALRLYEEEGNEKGIASALRKQAAVAFRDSDHVKTMAAASAALGKCRSLHDDIGIADALFWMGNSFLMEEKTVEALPTLQESLKTFRAKGNDPGVAKCLGGLGELYRRRGQAAGALPILEEAVDLVARCGDSPGEARALIVLGSTHRDLNRMDLATSTYQRAFDTARRIGWEPGVSTCLYRLGLVKLGQGRHGEADELLRESVRVARNSDAGWRLGQALWHWAKCLRAQGRHEEAISALEESCSVWQNLARSFSPELAFAAGLLADSNSTLDHKEEAIAWYDTAIAEWRKGGYMYKGRLSRCLASKDAIVAEMKLRGEGALRDAASS</sequence>
<organism evidence="7 8">
    <name type="scientific">Tulasnella calospora MUT 4182</name>
    <dbReference type="NCBI Taxonomy" id="1051891"/>
    <lineage>
        <taxon>Eukaryota</taxon>
        <taxon>Fungi</taxon>
        <taxon>Dikarya</taxon>
        <taxon>Basidiomycota</taxon>
        <taxon>Agaricomycotina</taxon>
        <taxon>Agaricomycetes</taxon>
        <taxon>Cantharellales</taxon>
        <taxon>Tulasnellaceae</taxon>
        <taxon>Tulasnella</taxon>
    </lineage>
</organism>
<dbReference type="Pfam" id="PF13424">
    <property type="entry name" value="TPR_12"/>
    <property type="match status" value="1"/>
</dbReference>
<dbReference type="InterPro" id="IPR011009">
    <property type="entry name" value="Kinase-like_dom_sf"/>
</dbReference>
<protein>
    <recommendedName>
        <fullName evidence="5">Tetratricopeptide repeat protein 29</fullName>
    </recommendedName>
</protein>
<dbReference type="GO" id="GO:0005929">
    <property type="term" value="C:cilium"/>
    <property type="evidence" value="ECO:0007669"/>
    <property type="project" value="TreeGrafter"/>
</dbReference>
<evidence type="ECO:0000256" key="4">
    <source>
        <dbReference type="ARBA" id="ARBA00022803"/>
    </source>
</evidence>
<dbReference type="Pfam" id="PF17874">
    <property type="entry name" value="TPR_MalT"/>
    <property type="match status" value="1"/>
</dbReference>
<dbReference type="SUPFAM" id="SSF56112">
    <property type="entry name" value="Protein kinase-like (PK-like)"/>
    <property type="match status" value="1"/>
</dbReference>
<dbReference type="PANTHER" id="PTHR46630">
    <property type="entry name" value="TETRATRICOPEPTIDE REPEAT PROTEIN 29"/>
    <property type="match status" value="1"/>
</dbReference>
<dbReference type="InterPro" id="IPR011990">
    <property type="entry name" value="TPR-like_helical_dom_sf"/>
</dbReference>
<evidence type="ECO:0000313" key="7">
    <source>
        <dbReference type="EMBL" id="KIO18148.1"/>
    </source>
</evidence>
<evidence type="ECO:0000313" key="8">
    <source>
        <dbReference type="Proteomes" id="UP000054248"/>
    </source>
</evidence>
<dbReference type="AlphaFoldDB" id="A0A0C3K9R0"/>
<dbReference type="Proteomes" id="UP000054248">
    <property type="component" value="Unassembled WGS sequence"/>
</dbReference>
<keyword evidence="2" id="KW-0963">Cytoplasm</keyword>
<dbReference type="Gene3D" id="1.10.510.10">
    <property type="entry name" value="Transferase(Phosphotransferase) domain 1"/>
    <property type="match status" value="1"/>
</dbReference>